<reference evidence="1" key="1">
    <citation type="submission" date="2019-11" db="EMBL/GenBank/DDBJ databases">
        <authorList>
            <person name="Feng L."/>
        </authorList>
    </citation>
    <scope>NUCLEOTIDE SEQUENCE</scope>
    <source>
        <strain evidence="1">VrattiLFYP33</strain>
    </source>
</reference>
<sequence>MSDQTCVRNFILYEYITRTVALASGLEEFLFGTCEALNGNNRGISHVILAQVLQSKKIAANDMASAFPFIAAIPFRASLSVKELTLKRLAC</sequence>
<organism evidence="1">
    <name type="scientific">Veillonella ratti</name>
    <dbReference type="NCBI Taxonomy" id="103892"/>
    <lineage>
        <taxon>Bacteria</taxon>
        <taxon>Bacillati</taxon>
        <taxon>Bacillota</taxon>
        <taxon>Negativicutes</taxon>
        <taxon>Veillonellales</taxon>
        <taxon>Veillonellaceae</taxon>
        <taxon>Veillonella</taxon>
    </lineage>
</organism>
<name>A0A6N3F5G9_9FIRM</name>
<protein>
    <submittedName>
        <fullName evidence="1">Uncharacterized protein</fullName>
    </submittedName>
</protein>
<gene>
    <name evidence="1" type="ORF">VRLFYP33_02167</name>
</gene>
<dbReference type="AlphaFoldDB" id="A0A6N3F5G9"/>
<proteinExistence type="predicted"/>
<dbReference type="RefSeq" id="WP_021841034.1">
    <property type="nucleotide sequence ID" value="NZ_CACRUX010000097.1"/>
</dbReference>
<dbReference type="EMBL" id="CACRUX010000097">
    <property type="protein sequence ID" value="VYU47199.1"/>
    <property type="molecule type" value="Genomic_DNA"/>
</dbReference>
<accession>A0A6N3F5G9</accession>
<evidence type="ECO:0000313" key="1">
    <source>
        <dbReference type="EMBL" id="VYU47199.1"/>
    </source>
</evidence>